<dbReference type="AlphaFoldDB" id="A0A2T9JGV2"/>
<name>A0A2T9JGV2_9CAUL</name>
<gene>
    <name evidence="1" type="ORF">DDF67_21835</name>
</gene>
<reference evidence="1 2" key="1">
    <citation type="submission" date="2018-04" db="EMBL/GenBank/DDBJ databases">
        <title>The genome sequence of Caulobacter sp. 744.</title>
        <authorList>
            <person name="Gao J."/>
            <person name="Sun J."/>
        </authorList>
    </citation>
    <scope>NUCLEOTIDE SEQUENCE [LARGE SCALE GENOMIC DNA]</scope>
    <source>
        <strain evidence="1 2">774</strain>
    </source>
</reference>
<dbReference type="EMBL" id="QDKQ01000071">
    <property type="protein sequence ID" value="PVM82931.1"/>
    <property type="molecule type" value="Genomic_DNA"/>
</dbReference>
<comment type="caution">
    <text evidence="1">The sequence shown here is derived from an EMBL/GenBank/DDBJ whole genome shotgun (WGS) entry which is preliminary data.</text>
</comment>
<dbReference type="Proteomes" id="UP000245073">
    <property type="component" value="Unassembled WGS sequence"/>
</dbReference>
<dbReference type="OrthoDB" id="7585928at2"/>
<protein>
    <recommendedName>
        <fullName evidence="3">STAS domain-containing protein</fullName>
    </recommendedName>
</protein>
<evidence type="ECO:0000313" key="1">
    <source>
        <dbReference type="EMBL" id="PVM82931.1"/>
    </source>
</evidence>
<proteinExistence type="predicted"/>
<dbReference type="RefSeq" id="WP_109454898.1">
    <property type="nucleotide sequence ID" value="NZ_QDKQ01000071.1"/>
</dbReference>
<evidence type="ECO:0008006" key="3">
    <source>
        <dbReference type="Google" id="ProtNLM"/>
    </source>
</evidence>
<sequence length="84" mass="9078">MSLRLDGDVIRFEGQCRVEDTETLVALLHKAPEAKLDLAACQGMHAAVVQAMLAFGRPVVAWPTEGFLKDHLAPALAGLRPTKL</sequence>
<organism evidence="1 2">
    <name type="scientific">Caulobacter endophyticus</name>
    <dbReference type="NCBI Taxonomy" id="2172652"/>
    <lineage>
        <taxon>Bacteria</taxon>
        <taxon>Pseudomonadati</taxon>
        <taxon>Pseudomonadota</taxon>
        <taxon>Alphaproteobacteria</taxon>
        <taxon>Caulobacterales</taxon>
        <taxon>Caulobacteraceae</taxon>
        <taxon>Caulobacter</taxon>
    </lineage>
</organism>
<accession>A0A2T9JGV2</accession>
<evidence type="ECO:0000313" key="2">
    <source>
        <dbReference type="Proteomes" id="UP000245073"/>
    </source>
</evidence>
<keyword evidence="2" id="KW-1185">Reference proteome</keyword>